<dbReference type="GO" id="GO:0051301">
    <property type="term" value="P:cell division"/>
    <property type="evidence" value="ECO:0007669"/>
    <property type="project" value="UniProtKB-KW"/>
</dbReference>
<evidence type="ECO:0000313" key="3">
    <source>
        <dbReference type="Proteomes" id="UP000431922"/>
    </source>
</evidence>
<dbReference type="PANTHER" id="PTHR47755:SF1">
    <property type="entry name" value="CELL DIVISION PROTEIN FTSX"/>
    <property type="match status" value="1"/>
</dbReference>
<proteinExistence type="predicted"/>
<reference evidence="2 3" key="1">
    <citation type="submission" date="2019-12" db="EMBL/GenBank/DDBJ databases">
        <title>Genomic-based taxomic classification of the family Erythrobacteraceae.</title>
        <authorList>
            <person name="Xu L."/>
        </authorList>
    </citation>
    <scope>NUCLEOTIDE SEQUENCE [LARGE SCALE GENOMIC DNA]</scope>
    <source>
        <strain evidence="2 3">KCTC 42453</strain>
    </source>
</reference>
<feature type="transmembrane region" description="Helical" evidence="1">
    <location>
        <begin position="263"/>
        <end position="285"/>
    </location>
</feature>
<dbReference type="Proteomes" id="UP000431922">
    <property type="component" value="Unassembled WGS sequence"/>
</dbReference>
<dbReference type="AlphaFoldDB" id="A0A845B4V2"/>
<keyword evidence="2" id="KW-0131">Cell cycle</keyword>
<accession>A0A845B4V2</accession>
<comment type="caution">
    <text evidence="2">The sequence shown here is derived from an EMBL/GenBank/DDBJ whole genome shotgun (WGS) entry which is preliminary data.</text>
</comment>
<protein>
    <submittedName>
        <fullName evidence="2">Cell division protein</fullName>
    </submittedName>
</protein>
<dbReference type="InterPro" id="IPR004513">
    <property type="entry name" value="FtsX"/>
</dbReference>
<keyword evidence="3" id="KW-1185">Reference proteome</keyword>
<feature type="transmembrane region" description="Helical" evidence="1">
    <location>
        <begin position="164"/>
        <end position="187"/>
    </location>
</feature>
<dbReference type="OrthoDB" id="8478373at2"/>
<dbReference type="EMBL" id="WTYL01000005">
    <property type="protein sequence ID" value="MXP45715.1"/>
    <property type="molecule type" value="Genomic_DNA"/>
</dbReference>
<organism evidence="2 3">
    <name type="scientific">Allopontixanthobacter sediminis</name>
    <dbReference type="NCBI Taxonomy" id="1689985"/>
    <lineage>
        <taxon>Bacteria</taxon>
        <taxon>Pseudomonadati</taxon>
        <taxon>Pseudomonadota</taxon>
        <taxon>Alphaproteobacteria</taxon>
        <taxon>Sphingomonadales</taxon>
        <taxon>Erythrobacteraceae</taxon>
        <taxon>Allopontixanthobacter</taxon>
    </lineage>
</organism>
<keyword evidence="1" id="KW-0472">Membrane</keyword>
<keyword evidence="1" id="KW-1133">Transmembrane helix</keyword>
<keyword evidence="1" id="KW-0812">Transmembrane</keyword>
<dbReference type="PANTHER" id="PTHR47755">
    <property type="entry name" value="CELL DIVISION PROTEIN FTSX"/>
    <property type="match status" value="1"/>
</dbReference>
<name>A0A845B4V2_9SPHN</name>
<gene>
    <name evidence="2" type="ORF">GRI65_14780</name>
</gene>
<feature type="transmembrane region" description="Helical" evidence="1">
    <location>
        <begin position="21"/>
        <end position="40"/>
    </location>
</feature>
<dbReference type="GO" id="GO:0016020">
    <property type="term" value="C:membrane"/>
    <property type="evidence" value="ECO:0007669"/>
    <property type="project" value="InterPro"/>
</dbReference>
<evidence type="ECO:0000313" key="2">
    <source>
        <dbReference type="EMBL" id="MXP45715.1"/>
    </source>
</evidence>
<sequence length="293" mass="30480">MRGDRASQLVPQARLAGPIPWVIAIMVALTVIAAAGGLALNNLAQTAQSELSGGATVQIVEALPLERSRQAQASLALLLQHPAVVSAARVPDEELEQLLEPWLGVGADREAVPIPALIDVRLRSDATETQLDSLRTLLAEQAPAARIDAQSAWLRPVFSAISSLQWLALALVVLLGLTSAAAVWLAARSALGTNRNTIEVVHLLGGTDSQIARIFQRSVGFDAALGGAAGLALGLIAVFVIGRQFAGLGSGMVAGGGLSWIDWVLLALVPAFGVIIAVLTARVTVMGALRRML</sequence>
<evidence type="ECO:0000256" key="1">
    <source>
        <dbReference type="SAM" id="Phobius"/>
    </source>
</evidence>
<dbReference type="GO" id="GO:0032153">
    <property type="term" value="C:cell division site"/>
    <property type="evidence" value="ECO:0007669"/>
    <property type="project" value="TreeGrafter"/>
</dbReference>
<keyword evidence="2" id="KW-0132">Cell division</keyword>
<feature type="transmembrane region" description="Helical" evidence="1">
    <location>
        <begin position="223"/>
        <end position="243"/>
    </location>
</feature>